<dbReference type="AlphaFoldDB" id="A0A397IAR5"/>
<feature type="transmembrane region" description="Helical" evidence="7">
    <location>
        <begin position="154"/>
        <end position="175"/>
    </location>
</feature>
<accession>A0A397IAR5</accession>
<dbReference type="GO" id="GO:0055088">
    <property type="term" value="P:lipid homeostasis"/>
    <property type="evidence" value="ECO:0007669"/>
    <property type="project" value="TreeGrafter"/>
</dbReference>
<feature type="transmembrane region" description="Helical" evidence="7">
    <location>
        <begin position="100"/>
        <end position="117"/>
    </location>
</feature>
<evidence type="ECO:0000256" key="3">
    <source>
        <dbReference type="ARBA" id="ARBA00022989"/>
    </source>
</evidence>
<sequence>MESIHQPLLFEDFFNAISLPKLTYHWHTLLLSTLSCYLTIYISRIISPKLFPKSYNNLHGLKKLNWDIHFVSMIHCLIIVSLSIPLFNEKELVEDKVFGYNYYAGNVYSIACGYFLWDALISLYHVKEFGVGFVLHGASCFGVFIFAYRPFLNYYGAVFLMFEISTPFLNLHWFMDKLGLTGTLFQLINGVFLLTSFFCARILWGFYMSYHAFTEVSQVISQVPTFLFVIYGGANIVLNILNLYWFYKMIEALMKRFNTGEKKHHYNKQQLHNSGSSKTATSKIDSTKVKKLQ</sequence>
<dbReference type="PROSITE" id="PS50922">
    <property type="entry name" value="TLC"/>
    <property type="match status" value="1"/>
</dbReference>
<dbReference type="Pfam" id="PF03798">
    <property type="entry name" value="TRAM_LAG1_CLN8"/>
    <property type="match status" value="1"/>
</dbReference>
<evidence type="ECO:0000259" key="8">
    <source>
        <dbReference type="PROSITE" id="PS50922"/>
    </source>
</evidence>
<comment type="caution">
    <text evidence="9">The sequence shown here is derived from an EMBL/GenBank/DDBJ whole genome shotgun (WGS) entry which is preliminary data.</text>
</comment>
<feature type="transmembrane region" description="Helical" evidence="7">
    <location>
        <begin position="226"/>
        <end position="247"/>
    </location>
</feature>
<evidence type="ECO:0000313" key="9">
    <source>
        <dbReference type="EMBL" id="RHZ70464.1"/>
    </source>
</evidence>
<dbReference type="PANTHER" id="PTHR13439:SF0">
    <property type="entry name" value="TOPOISOMERASE I DAMAGE AFFECTED PROTEIN 4"/>
    <property type="match status" value="1"/>
</dbReference>
<evidence type="ECO:0000256" key="7">
    <source>
        <dbReference type="SAM" id="Phobius"/>
    </source>
</evidence>
<feature type="compositionally biased region" description="Polar residues" evidence="6">
    <location>
        <begin position="268"/>
        <end position="284"/>
    </location>
</feature>
<dbReference type="PANTHER" id="PTHR13439">
    <property type="entry name" value="CT120 PROTEIN"/>
    <property type="match status" value="1"/>
</dbReference>
<feature type="transmembrane region" description="Helical" evidence="7">
    <location>
        <begin position="24"/>
        <end position="47"/>
    </location>
</feature>
<proteinExistence type="predicted"/>
<name>A0A397IAR5_9GLOM</name>
<evidence type="ECO:0000256" key="6">
    <source>
        <dbReference type="SAM" id="MobiDB-lite"/>
    </source>
</evidence>
<dbReference type="OrthoDB" id="10266980at2759"/>
<feature type="transmembrane region" description="Helical" evidence="7">
    <location>
        <begin position="68"/>
        <end position="88"/>
    </location>
</feature>
<evidence type="ECO:0000256" key="2">
    <source>
        <dbReference type="ARBA" id="ARBA00022692"/>
    </source>
</evidence>
<keyword evidence="10" id="KW-1185">Reference proteome</keyword>
<gene>
    <name evidence="9" type="ORF">Glove_271g66</name>
</gene>
<evidence type="ECO:0000256" key="4">
    <source>
        <dbReference type="ARBA" id="ARBA00023136"/>
    </source>
</evidence>
<feature type="transmembrane region" description="Helical" evidence="7">
    <location>
        <begin position="187"/>
        <end position="206"/>
    </location>
</feature>
<keyword evidence="4 5" id="KW-0472">Membrane</keyword>
<dbReference type="Proteomes" id="UP000266861">
    <property type="component" value="Unassembled WGS sequence"/>
</dbReference>
<keyword evidence="3 7" id="KW-1133">Transmembrane helix</keyword>
<feature type="transmembrane region" description="Helical" evidence="7">
    <location>
        <begin position="129"/>
        <end position="148"/>
    </location>
</feature>
<dbReference type="GO" id="GO:0005783">
    <property type="term" value="C:endoplasmic reticulum"/>
    <property type="evidence" value="ECO:0007669"/>
    <property type="project" value="TreeGrafter"/>
</dbReference>
<evidence type="ECO:0000256" key="1">
    <source>
        <dbReference type="ARBA" id="ARBA00004141"/>
    </source>
</evidence>
<feature type="region of interest" description="Disordered" evidence="6">
    <location>
        <begin position="266"/>
        <end position="293"/>
    </location>
</feature>
<dbReference type="GO" id="GO:0016020">
    <property type="term" value="C:membrane"/>
    <property type="evidence" value="ECO:0007669"/>
    <property type="project" value="UniProtKB-SubCell"/>
</dbReference>
<dbReference type="InterPro" id="IPR050846">
    <property type="entry name" value="TLCD"/>
</dbReference>
<evidence type="ECO:0000256" key="5">
    <source>
        <dbReference type="PROSITE-ProRule" id="PRU00205"/>
    </source>
</evidence>
<feature type="domain" description="TLC" evidence="8">
    <location>
        <begin position="61"/>
        <end position="258"/>
    </location>
</feature>
<protein>
    <recommendedName>
        <fullName evidence="8">TLC domain-containing protein</fullName>
    </recommendedName>
</protein>
<evidence type="ECO:0000313" key="10">
    <source>
        <dbReference type="Proteomes" id="UP000266861"/>
    </source>
</evidence>
<comment type="subcellular location">
    <subcellularLocation>
        <location evidence="1">Membrane</location>
        <topology evidence="1">Multi-pass membrane protein</topology>
    </subcellularLocation>
</comment>
<dbReference type="EMBL" id="PQFF01000248">
    <property type="protein sequence ID" value="RHZ70464.1"/>
    <property type="molecule type" value="Genomic_DNA"/>
</dbReference>
<keyword evidence="2 5" id="KW-0812">Transmembrane</keyword>
<dbReference type="STRING" id="1348612.A0A397IAR5"/>
<dbReference type="InterPro" id="IPR006634">
    <property type="entry name" value="TLC-dom"/>
</dbReference>
<reference evidence="9 10" key="1">
    <citation type="submission" date="2018-08" db="EMBL/GenBank/DDBJ databases">
        <title>Genome and evolution of the arbuscular mycorrhizal fungus Diversispora epigaea (formerly Glomus versiforme) and its bacterial endosymbionts.</title>
        <authorList>
            <person name="Sun X."/>
            <person name="Fei Z."/>
            <person name="Harrison M."/>
        </authorList>
    </citation>
    <scope>NUCLEOTIDE SEQUENCE [LARGE SCALE GENOMIC DNA]</scope>
    <source>
        <strain evidence="9 10">IT104</strain>
    </source>
</reference>
<dbReference type="SMART" id="SM00724">
    <property type="entry name" value="TLC"/>
    <property type="match status" value="1"/>
</dbReference>
<organism evidence="9 10">
    <name type="scientific">Diversispora epigaea</name>
    <dbReference type="NCBI Taxonomy" id="1348612"/>
    <lineage>
        <taxon>Eukaryota</taxon>
        <taxon>Fungi</taxon>
        <taxon>Fungi incertae sedis</taxon>
        <taxon>Mucoromycota</taxon>
        <taxon>Glomeromycotina</taxon>
        <taxon>Glomeromycetes</taxon>
        <taxon>Diversisporales</taxon>
        <taxon>Diversisporaceae</taxon>
        <taxon>Diversispora</taxon>
    </lineage>
</organism>